<dbReference type="AlphaFoldDB" id="A0A8T1VMT3"/>
<name>A0A8T1VMT3_9STRA</name>
<dbReference type="OrthoDB" id="127779at2759"/>
<feature type="domain" description="DOT1" evidence="7">
    <location>
        <begin position="1"/>
        <end position="233"/>
    </location>
</feature>
<comment type="subcellular location">
    <subcellularLocation>
        <location evidence="1 6">Nucleus</location>
    </subcellularLocation>
</comment>
<dbReference type="GO" id="GO:0005634">
    <property type="term" value="C:nucleus"/>
    <property type="evidence" value="ECO:0007669"/>
    <property type="project" value="UniProtKB-SubCell"/>
</dbReference>
<comment type="function">
    <text evidence="6">Histone methyltransferase that specifically trimethylates histone H3 to form H3K79me3. This methylation is required for telomere silencing and for the pachytene checkpoint during the meiotic cell cycle by allowing the recruitment of RAD9 to double strand breaks. Nucleosomes are preferred as substrate compared to free histone.</text>
</comment>
<dbReference type="PROSITE" id="PS51569">
    <property type="entry name" value="DOT1"/>
    <property type="match status" value="1"/>
</dbReference>
<comment type="miscellaneous">
    <text evidence="6">In contrast to other lysine histone methyltransferases, it does not contain a SET domain, suggesting the existence of another mechanism for methylation of lysine residues of histones.</text>
</comment>
<keyword evidence="4 6" id="KW-0949">S-adenosyl-L-methionine</keyword>
<organism evidence="8 9">
    <name type="scientific">Phytophthora pseudosyringae</name>
    <dbReference type="NCBI Taxonomy" id="221518"/>
    <lineage>
        <taxon>Eukaryota</taxon>
        <taxon>Sar</taxon>
        <taxon>Stramenopiles</taxon>
        <taxon>Oomycota</taxon>
        <taxon>Peronosporomycetes</taxon>
        <taxon>Peronosporales</taxon>
        <taxon>Peronosporaceae</taxon>
        <taxon>Phytophthora</taxon>
    </lineage>
</organism>
<evidence type="ECO:0000256" key="1">
    <source>
        <dbReference type="ARBA" id="ARBA00004123"/>
    </source>
</evidence>
<sequence>MKRSPLLTPSEAERAVRDIFSGVLAADVRQQAGKIDENAGELLPTAVLNVIQIIGNVQQDDVFLDIGAGLGNVAAQFAIQTNARQCLGIEKRPELVSRGVLCLRTHAVRVLLLHKVILHQGNVLDMPLSSTPPFQGESMVFLNDFLFDETAKLVVQQELCLMPRARLIISTSRYCPRHRGSCRRSFCAKWKLAETTYGRGSWSCGVRVSAMEVRDVGDDAPPELTHAGRCIAASSLLILSAISCCVTGRWMVLSTSSEVVGVGAVTYSRPLLLTISCCITAYEVLPVVMAMVEFVARPYHAGSLDFIDSVYVAGSMHFAGLVGFADMLDVVGSVHFAGLEYVAGSLDLQEPVM</sequence>
<evidence type="ECO:0000313" key="8">
    <source>
        <dbReference type="EMBL" id="KAG7382645.1"/>
    </source>
</evidence>
<keyword evidence="9" id="KW-1185">Reference proteome</keyword>
<accession>A0A8T1VMT3</accession>
<keyword evidence="3 6" id="KW-0808">Transferase</keyword>
<keyword evidence="2 6" id="KW-0489">Methyltransferase</keyword>
<dbReference type="PANTHER" id="PTHR21451:SF0">
    <property type="entry name" value="HISTONE-LYSINE N-METHYLTRANSFERASE, H3 LYSINE-79 SPECIFIC"/>
    <property type="match status" value="1"/>
</dbReference>
<comment type="similarity">
    <text evidence="6">Belongs to the class I-like SAM-binding methyltransferase superfamily. DOT1 family.</text>
</comment>
<dbReference type="InterPro" id="IPR025789">
    <property type="entry name" value="DOT1_dom"/>
</dbReference>
<evidence type="ECO:0000256" key="6">
    <source>
        <dbReference type="RuleBase" id="RU271113"/>
    </source>
</evidence>
<dbReference type="GO" id="GO:0032259">
    <property type="term" value="P:methylation"/>
    <property type="evidence" value="ECO:0007669"/>
    <property type="project" value="UniProtKB-KW"/>
</dbReference>
<gene>
    <name evidence="8" type="ORF">PHYPSEUDO_004676</name>
</gene>
<keyword evidence="6" id="KW-0156">Chromatin regulator</keyword>
<dbReference type="GO" id="GO:0000077">
    <property type="term" value="P:DNA damage checkpoint signaling"/>
    <property type="evidence" value="ECO:0007669"/>
    <property type="project" value="TreeGrafter"/>
</dbReference>
<dbReference type="GO" id="GO:0006281">
    <property type="term" value="P:DNA repair"/>
    <property type="evidence" value="ECO:0007669"/>
    <property type="project" value="TreeGrafter"/>
</dbReference>
<evidence type="ECO:0000256" key="2">
    <source>
        <dbReference type="ARBA" id="ARBA00022603"/>
    </source>
</evidence>
<dbReference type="PANTHER" id="PTHR21451">
    <property type="entry name" value="HISTONE H3 METHYLTRANSFERASE"/>
    <property type="match status" value="1"/>
</dbReference>
<evidence type="ECO:0000259" key="7">
    <source>
        <dbReference type="PROSITE" id="PS51569"/>
    </source>
</evidence>
<evidence type="ECO:0000256" key="3">
    <source>
        <dbReference type="ARBA" id="ARBA00022679"/>
    </source>
</evidence>
<proteinExistence type="inferred from homology"/>
<dbReference type="EMBL" id="JAGDFM010000201">
    <property type="protein sequence ID" value="KAG7382645.1"/>
    <property type="molecule type" value="Genomic_DNA"/>
</dbReference>
<dbReference type="Pfam" id="PF08123">
    <property type="entry name" value="DOT1"/>
    <property type="match status" value="1"/>
</dbReference>
<evidence type="ECO:0000313" key="9">
    <source>
        <dbReference type="Proteomes" id="UP000694044"/>
    </source>
</evidence>
<evidence type="ECO:0000256" key="4">
    <source>
        <dbReference type="ARBA" id="ARBA00022691"/>
    </source>
</evidence>
<reference evidence="8" key="1">
    <citation type="submission" date="2021-02" db="EMBL/GenBank/DDBJ databases">
        <authorList>
            <person name="Palmer J.M."/>
        </authorList>
    </citation>
    <scope>NUCLEOTIDE SEQUENCE</scope>
    <source>
        <strain evidence="8">SCRP734</strain>
    </source>
</reference>
<dbReference type="GO" id="GO:0140956">
    <property type="term" value="F:histone H3K79 trimethyltransferase activity"/>
    <property type="evidence" value="ECO:0007669"/>
    <property type="project" value="UniProtKB-EC"/>
</dbReference>
<evidence type="ECO:0000256" key="5">
    <source>
        <dbReference type="ARBA" id="ARBA00023242"/>
    </source>
</evidence>
<dbReference type="EC" id="2.1.1.360" evidence="6"/>
<comment type="catalytic activity">
    <reaction evidence="6">
        <text>L-lysyl(79)-[histone H3] + 3 S-adenosyl-L-methionine = N(6),N(6),N(6)-trimethyl-L-lysyl(79)-[histone H3] + 3 S-adenosyl-L-homocysteine + 3 H(+)</text>
        <dbReference type="Rhea" id="RHEA:60328"/>
        <dbReference type="Rhea" id="RHEA-COMP:15549"/>
        <dbReference type="Rhea" id="RHEA-COMP:15552"/>
        <dbReference type="ChEBI" id="CHEBI:15378"/>
        <dbReference type="ChEBI" id="CHEBI:29969"/>
        <dbReference type="ChEBI" id="CHEBI:57856"/>
        <dbReference type="ChEBI" id="CHEBI:59789"/>
        <dbReference type="ChEBI" id="CHEBI:61961"/>
        <dbReference type="EC" id="2.1.1.360"/>
    </reaction>
</comment>
<dbReference type="Proteomes" id="UP000694044">
    <property type="component" value="Unassembled WGS sequence"/>
</dbReference>
<protein>
    <recommendedName>
        <fullName evidence="6">Histone-lysine N-methyltransferase, H3 lysine-79 specific</fullName>
        <ecNumber evidence="6">2.1.1.360</ecNumber>
    </recommendedName>
    <alternativeName>
        <fullName evidence="6">Histone H3-K79 methyltransferase</fullName>
    </alternativeName>
</protein>
<dbReference type="InterPro" id="IPR030445">
    <property type="entry name" value="H3-K79_meTrfase"/>
</dbReference>
<keyword evidence="5 6" id="KW-0539">Nucleus</keyword>
<comment type="caution">
    <text evidence="8">The sequence shown here is derived from an EMBL/GenBank/DDBJ whole genome shotgun (WGS) entry which is preliminary data.</text>
</comment>